<keyword evidence="4 6" id="KW-0472">Membrane</keyword>
<sequence length="345" mass="40594">MLEGYFAGVQERVLSRSWNMEGIVLALVLVTVGLYLGGSYANKSKFESWIREQSKNLESQFFQVGVSKKELFFSDDEQHYVSYASGRVNVAQFIMKFTLESRQNFTVWLMEHVFHFFFESIEALNDEVEITATLHDDIKVDPFICAIVNKDDMDKKRKDNYFLSLTKTSDSDKLPVEYVYMSESAEINDALWTPELKELLEQNVDLIQYIAFTDQSSVHPFSLDETKPKFKAYLKLKLKSDKSSLARTSEIINRFLELIDFIASKKFKIRSEVSKKIAKVREAEVKKLQKLIDQDKKEQLEEQKLEEMKKQREKLKNNPKELEKLEKKQREKQQRKMMKKQRVRG</sequence>
<dbReference type="EMBL" id="BTFZ01000011">
    <property type="protein sequence ID" value="GMM37242.1"/>
    <property type="molecule type" value="Genomic_DNA"/>
</dbReference>
<accession>A0AAV5QQU6</accession>
<organism evidence="7 8">
    <name type="scientific">Saccharomycopsis crataegensis</name>
    <dbReference type="NCBI Taxonomy" id="43959"/>
    <lineage>
        <taxon>Eukaryota</taxon>
        <taxon>Fungi</taxon>
        <taxon>Dikarya</taxon>
        <taxon>Ascomycota</taxon>
        <taxon>Saccharomycotina</taxon>
        <taxon>Saccharomycetes</taxon>
        <taxon>Saccharomycopsidaceae</taxon>
        <taxon>Saccharomycopsis</taxon>
    </lineage>
</organism>
<keyword evidence="8" id="KW-1185">Reference proteome</keyword>
<feature type="compositionally biased region" description="Basic residues" evidence="5">
    <location>
        <begin position="335"/>
        <end position="345"/>
    </location>
</feature>
<evidence type="ECO:0000256" key="1">
    <source>
        <dbReference type="ARBA" id="ARBA00004167"/>
    </source>
</evidence>
<evidence type="ECO:0000256" key="4">
    <source>
        <dbReference type="ARBA" id="ARBA00023136"/>
    </source>
</evidence>
<dbReference type="GO" id="GO:0005509">
    <property type="term" value="F:calcium ion binding"/>
    <property type="evidence" value="ECO:0007669"/>
    <property type="project" value="InterPro"/>
</dbReference>
<evidence type="ECO:0000256" key="6">
    <source>
        <dbReference type="SAM" id="Phobius"/>
    </source>
</evidence>
<evidence type="ECO:0000256" key="3">
    <source>
        <dbReference type="ARBA" id="ARBA00022989"/>
    </source>
</evidence>
<proteinExistence type="predicted"/>
<feature type="region of interest" description="Disordered" evidence="5">
    <location>
        <begin position="307"/>
        <end position="345"/>
    </location>
</feature>
<feature type="compositionally biased region" description="Basic and acidic residues" evidence="5">
    <location>
        <begin position="307"/>
        <end position="334"/>
    </location>
</feature>
<evidence type="ECO:0000313" key="7">
    <source>
        <dbReference type="EMBL" id="GMM37242.1"/>
    </source>
</evidence>
<dbReference type="PANTHER" id="PTHR12883:SF0">
    <property type="entry name" value="PAT COMPLEX SUBUNIT CCDC47"/>
    <property type="match status" value="1"/>
</dbReference>
<dbReference type="GO" id="GO:0005783">
    <property type="term" value="C:endoplasmic reticulum"/>
    <property type="evidence" value="ECO:0007669"/>
    <property type="project" value="InterPro"/>
</dbReference>
<keyword evidence="3 6" id="KW-1133">Transmembrane helix</keyword>
<dbReference type="InterPro" id="IPR012879">
    <property type="entry name" value="CCDC47"/>
</dbReference>
<dbReference type="PANTHER" id="PTHR12883">
    <property type="entry name" value="ADIPOCYTE-SPECIFIC PROTEIN 4-RELATED"/>
    <property type="match status" value="1"/>
</dbReference>
<evidence type="ECO:0000313" key="8">
    <source>
        <dbReference type="Proteomes" id="UP001360560"/>
    </source>
</evidence>
<name>A0AAV5QQU6_9ASCO</name>
<dbReference type="Proteomes" id="UP001360560">
    <property type="component" value="Unassembled WGS sequence"/>
</dbReference>
<dbReference type="Pfam" id="PF07946">
    <property type="entry name" value="CCDC47"/>
    <property type="match status" value="1"/>
</dbReference>
<comment type="caution">
    <text evidence="7">The sequence shown here is derived from an EMBL/GenBank/DDBJ whole genome shotgun (WGS) entry which is preliminary data.</text>
</comment>
<protein>
    <recommendedName>
        <fullName evidence="9">DUF1682-domain-containing protein</fullName>
    </recommendedName>
</protein>
<dbReference type="GO" id="GO:0016020">
    <property type="term" value="C:membrane"/>
    <property type="evidence" value="ECO:0007669"/>
    <property type="project" value="UniProtKB-SubCell"/>
</dbReference>
<dbReference type="GO" id="GO:0032469">
    <property type="term" value="P:endoplasmic reticulum calcium ion homeostasis"/>
    <property type="evidence" value="ECO:0007669"/>
    <property type="project" value="InterPro"/>
</dbReference>
<comment type="subcellular location">
    <subcellularLocation>
        <location evidence="1">Membrane</location>
        <topology evidence="1">Single-pass membrane protein</topology>
    </subcellularLocation>
</comment>
<dbReference type="GeneID" id="90075217"/>
<keyword evidence="2 6" id="KW-0812">Transmembrane</keyword>
<evidence type="ECO:0000256" key="5">
    <source>
        <dbReference type="SAM" id="MobiDB-lite"/>
    </source>
</evidence>
<dbReference type="RefSeq" id="XP_064854238.1">
    <property type="nucleotide sequence ID" value="XM_064998166.1"/>
</dbReference>
<gene>
    <name evidence="7" type="ORF">DASC09_045670</name>
</gene>
<feature type="transmembrane region" description="Helical" evidence="6">
    <location>
        <begin position="22"/>
        <end position="41"/>
    </location>
</feature>
<reference evidence="7 8" key="1">
    <citation type="journal article" date="2023" name="Elife">
        <title>Identification of key yeast species and microbe-microbe interactions impacting larval growth of Drosophila in the wild.</title>
        <authorList>
            <person name="Mure A."/>
            <person name="Sugiura Y."/>
            <person name="Maeda R."/>
            <person name="Honda K."/>
            <person name="Sakurai N."/>
            <person name="Takahashi Y."/>
            <person name="Watada M."/>
            <person name="Katoh T."/>
            <person name="Gotoh A."/>
            <person name="Gotoh Y."/>
            <person name="Taniguchi I."/>
            <person name="Nakamura K."/>
            <person name="Hayashi T."/>
            <person name="Katayama T."/>
            <person name="Uemura T."/>
            <person name="Hattori Y."/>
        </authorList>
    </citation>
    <scope>NUCLEOTIDE SEQUENCE [LARGE SCALE GENOMIC DNA]</scope>
    <source>
        <strain evidence="7 8">SC-9</strain>
    </source>
</reference>
<dbReference type="AlphaFoldDB" id="A0AAV5QQU6"/>
<evidence type="ECO:0000256" key="2">
    <source>
        <dbReference type="ARBA" id="ARBA00022692"/>
    </source>
</evidence>
<evidence type="ECO:0008006" key="9">
    <source>
        <dbReference type="Google" id="ProtNLM"/>
    </source>
</evidence>